<evidence type="ECO:0000313" key="3">
    <source>
        <dbReference type="EMBL" id="SVA43323.1"/>
    </source>
</evidence>
<evidence type="ECO:0000256" key="1">
    <source>
        <dbReference type="ARBA" id="ARBA00022679"/>
    </source>
</evidence>
<sequence length="250" mass="27410">MGRIVGVVPARMGSSRFPGKPLVMLNGLPMVEHVRRRVELCADVDEVIVATPDKEIRTLVEGFGGLVAMTSDTHERASDRVAEVADKTNADIFVMIQGDEPLVTPDMVSLSLTPFSDAQVQCVNLTREITTQEELLNPNVIKIVRDAEGKALFFSRQPIPTGALVAPGVRAWKQVCIIPFRRESVLRFASLEPTHGEIAESVDMLRFLEHGTPVHLVECQEDSLAVDVQEDIAPVESALKSDPLVSSYDN</sequence>
<dbReference type="Pfam" id="PF02348">
    <property type="entry name" value="CTP_transf_3"/>
    <property type="match status" value="1"/>
</dbReference>
<protein>
    <recommendedName>
        <fullName evidence="4">3-deoxy-manno-octulosonate cytidylyltransferase</fullName>
    </recommendedName>
</protein>
<dbReference type="InterPro" id="IPR003329">
    <property type="entry name" value="Cytidylyl_trans"/>
</dbReference>
<dbReference type="PANTHER" id="PTHR42866:SF2">
    <property type="entry name" value="3-DEOXY-MANNO-OCTULOSONATE CYTIDYLYLTRANSFERASE, MITOCHONDRIAL"/>
    <property type="match status" value="1"/>
</dbReference>
<dbReference type="NCBIfam" id="NF003952">
    <property type="entry name" value="PRK05450.1-5"/>
    <property type="match status" value="1"/>
</dbReference>
<accession>A0A381VUT4</accession>
<dbReference type="SUPFAM" id="SSF53448">
    <property type="entry name" value="Nucleotide-diphospho-sugar transferases"/>
    <property type="match status" value="1"/>
</dbReference>
<keyword evidence="2" id="KW-0548">Nucleotidyltransferase</keyword>
<dbReference type="CDD" id="cd02517">
    <property type="entry name" value="CMP-KDO-Synthetase"/>
    <property type="match status" value="1"/>
</dbReference>
<dbReference type="EMBL" id="UINC01009671">
    <property type="protein sequence ID" value="SVA43323.1"/>
    <property type="molecule type" value="Genomic_DNA"/>
</dbReference>
<dbReference type="GO" id="GO:0005829">
    <property type="term" value="C:cytosol"/>
    <property type="evidence" value="ECO:0007669"/>
    <property type="project" value="TreeGrafter"/>
</dbReference>
<name>A0A381VUT4_9ZZZZ</name>
<evidence type="ECO:0008006" key="4">
    <source>
        <dbReference type="Google" id="ProtNLM"/>
    </source>
</evidence>
<dbReference type="GO" id="GO:0008690">
    <property type="term" value="F:3-deoxy-manno-octulosonate cytidylyltransferase activity"/>
    <property type="evidence" value="ECO:0007669"/>
    <property type="project" value="InterPro"/>
</dbReference>
<dbReference type="InterPro" id="IPR029044">
    <property type="entry name" value="Nucleotide-diphossugar_trans"/>
</dbReference>
<reference evidence="3" key="1">
    <citation type="submission" date="2018-05" db="EMBL/GenBank/DDBJ databases">
        <authorList>
            <person name="Lanie J.A."/>
            <person name="Ng W.-L."/>
            <person name="Kazmierczak K.M."/>
            <person name="Andrzejewski T.M."/>
            <person name="Davidsen T.M."/>
            <person name="Wayne K.J."/>
            <person name="Tettelin H."/>
            <person name="Glass J.I."/>
            <person name="Rusch D."/>
            <person name="Podicherti R."/>
            <person name="Tsui H.-C.T."/>
            <person name="Winkler M.E."/>
        </authorList>
    </citation>
    <scope>NUCLEOTIDE SEQUENCE</scope>
</reference>
<gene>
    <name evidence="3" type="ORF">METZ01_LOCUS96177</name>
</gene>
<dbReference type="AlphaFoldDB" id="A0A381VUT4"/>
<dbReference type="PANTHER" id="PTHR42866">
    <property type="entry name" value="3-DEOXY-MANNO-OCTULOSONATE CYTIDYLYLTRANSFERASE"/>
    <property type="match status" value="1"/>
</dbReference>
<dbReference type="Gene3D" id="3.90.550.10">
    <property type="entry name" value="Spore Coat Polysaccharide Biosynthesis Protein SpsA, Chain A"/>
    <property type="match status" value="1"/>
</dbReference>
<keyword evidence="1" id="KW-0808">Transferase</keyword>
<dbReference type="InterPro" id="IPR004528">
    <property type="entry name" value="KdsB"/>
</dbReference>
<proteinExistence type="predicted"/>
<dbReference type="NCBIfam" id="NF009905">
    <property type="entry name" value="PRK13368.1"/>
    <property type="match status" value="1"/>
</dbReference>
<organism evidence="3">
    <name type="scientific">marine metagenome</name>
    <dbReference type="NCBI Taxonomy" id="408172"/>
    <lineage>
        <taxon>unclassified sequences</taxon>
        <taxon>metagenomes</taxon>
        <taxon>ecological metagenomes</taxon>
    </lineage>
</organism>
<evidence type="ECO:0000256" key="2">
    <source>
        <dbReference type="ARBA" id="ARBA00022695"/>
    </source>
</evidence>